<keyword evidence="4" id="KW-1185">Reference proteome</keyword>
<sequence length="284" mass="31876">MSEIANAPLPGFALHPHIRKECQPFHHLDGNDSIVVFIHGFTGSPADMRQYVQAYREAGYDVAVPLVPGHGSHVSLLEKLTFRELTIPFKPLLQHFRARYRRLHLLGLSYGGVIAATLAVELPVIDSLTLFAPAFYLNVADEKRVAWVKRLSLFRYVGKLKKTKIRNRPDPGSYNHEYTSVPLLPMVDLHRQSAYLRPRLKEIKVPVYYAHGDADVTIPIASNWELMRRVLPRAATHHVTEGSHVLTTDPQAPDIARNHIAWLRDLPGEAPPATDDGSGRSSLD</sequence>
<organism evidence="3 4">
    <name type="scientific">Sulfidibacter corallicola</name>
    <dbReference type="NCBI Taxonomy" id="2818388"/>
    <lineage>
        <taxon>Bacteria</taxon>
        <taxon>Pseudomonadati</taxon>
        <taxon>Acidobacteriota</taxon>
        <taxon>Holophagae</taxon>
        <taxon>Acanthopleuribacterales</taxon>
        <taxon>Acanthopleuribacteraceae</taxon>
        <taxon>Sulfidibacter</taxon>
    </lineage>
</organism>
<name>A0A8A4TWV1_SULCO</name>
<evidence type="ECO:0000313" key="4">
    <source>
        <dbReference type="Proteomes" id="UP000663929"/>
    </source>
</evidence>
<dbReference type="AlphaFoldDB" id="A0A8A4TWV1"/>
<dbReference type="RefSeq" id="WP_237383928.1">
    <property type="nucleotide sequence ID" value="NZ_CP071793.1"/>
</dbReference>
<dbReference type="InterPro" id="IPR051044">
    <property type="entry name" value="MAG_DAG_Lipase"/>
</dbReference>
<dbReference type="InterPro" id="IPR029058">
    <property type="entry name" value="AB_hydrolase_fold"/>
</dbReference>
<dbReference type="PIRSF" id="PIRSF017388">
    <property type="entry name" value="Esterase_lipase"/>
    <property type="match status" value="1"/>
</dbReference>
<dbReference type="KEGG" id="scor:J3U87_15365"/>
<dbReference type="Gene3D" id="3.40.50.1820">
    <property type="entry name" value="alpha/beta hydrolase"/>
    <property type="match status" value="1"/>
</dbReference>
<dbReference type="GO" id="GO:0052689">
    <property type="term" value="F:carboxylic ester hydrolase activity"/>
    <property type="evidence" value="ECO:0007669"/>
    <property type="project" value="InterPro"/>
</dbReference>
<keyword evidence="3" id="KW-0378">Hydrolase</keyword>
<dbReference type="EMBL" id="CP071793">
    <property type="protein sequence ID" value="QTD53827.1"/>
    <property type="molecule type" value="Genomic_DNA"/>
</dbReference>
<dbReference type="PANTHER" id="PTHR11614">
    <property type="entry name" value="PHOSPHOLIPASE-RELATED"/>
    <property type="match status" value="1"/>
</dbReference>
<gene>
    <name evidence="3" type="ORF">J3U87_15365</name>
</gene>
<protein>
    <submittedName>
        <fullName evidence="3">Alpha/beta fold hydrolase</fullName>
    </submittedName>
</protein>
<reference evidence="3" key="1">
    <citation type="submission" date="2021-03" db="EMBL/GenBank/DDBJ databases">
        <title>Acanthopleuribacteraceae sp. M133.</title>
        <authorList>
            <person name="Wang G."/>
        </authorList>
    </citation>
    <scope>NUCLEOTIDE SEQUENCE</scope>
    <source>
        <strain evidence="3">M133</strain>
    </source>
</reference>
<evidence type="ECO:0000259" key="2">
    <source>
        <dbReference type="Pfam" id="PF12146"/>
    </source>
</evidence>
<evidence type="ECO:0000256" key="1">
    <source>
        <dbReference type="PIRSR" id="PIRSR017388-1"/>
    </source>
</evidence>
<feature type="active site" description="Nucleophile" evidence="1">
    <location>
        <position position="109"/>
    </location>
</feature>
<proteinExistence type="predicted"/>
<dbReference type="InterPro" id="IPR022742">
    <property type="entry name" value="Hydrolase_4"/>
</dbReference>
<dbReference type="InterPro" id="IPR012354">
    <property type="entry name" value="Esterase_lipase"/>
</dbReference>
<feature type="active site" description="Charge relay system" evidence="1">
    <location>
        <position position="244"/>
    </location>
</feature>
<feature type="active site" description="Charge relay system" evidence="1">
    <location>
        <position position="215"/>
    </location>
</feature>
<accession>A0A8A4TWV1</accession>
<dbReference type="Proteomes" id="UP000663929">
    <property type="component" value="Chromosome"/>
</dbReference>
<feature type="domain" description="Serine aminopeptidase S33" evidence="2">
    <location>
        <begin position="32"/>
        <end position="250"/>
    </location>
</feature>
<dbReference type="Pfam" id="PF12146">
    <property type="entry name" value="Hydrolase_4"/>
    <property type="match status" value="1"/>
</dbReference>
<evidence type="ECO:0000313" key="3">
    <source>
        <dbReference type="EMBL" id="QTD53827.1"/>
    </source>
</evidence>
<dbReference type="SUPFAM" id="SSF53474">
    <property type="entry name" value="alpha/beta-Hydrolases"/>
    <property type="match status" value="1"/>
</dbReference>